<dbReference type="AlphaFoldDB" id="B2IF71"/>
<gene>
    <name evidence="2" type="ordered locus">Bind_2014</name>
</gene>
<dbReference type="HOGENOM" id="CLU_1253911_0_0_5"/>
<protein>
    <recommendedName>
        <fullName evidence="1">Phosphoribosyltransferase domain-containing protein</fullName>
    </recommendedName>
</protein>
<organism evidence="2 3">
    <name type="scientific">Beijerinckia indica subsp. indica (strain ATCC 9039 / DSM 1715 / NCIMB 8712)</name>
    <dbReference type="NCBI Taxonomy" id="395963"/>
    <lineage>
        <taxon>Bacteria</taxon>
        <taxon>Pseudomonadati</taxon>
        <taxon>Pseudomonadota</taxon>
        <taxon>Alphaproteobacteria</taxon>
        <taxon>Hyphomicrobiales</taxon>
        <taxon>Beijerinckiaceae</taxon>
        <taxon>Beijerinckia</taxon>
    </lineage>
</organism>
<dbReference type="STRING" id="395963.Bind_2014"/>
<dbReference type="OrthoDB" id="8441332at2"/>
<accession>B2IF71</accession>
<keyword evidence="3" id="KW-1185">Reference proteome</keyword>
<name>B2IF71_BEII9</name>
<feature type="domain" description="Phosphoribosyltransferase" evidence="1">
    <location>
        <begin position="154"/>
        <end position="199"/>
    </location>
</feature>
<dbReference type="SUPFAM" id="SSF53271">
    <property type="entry name" value="PRTase-like"/>
    <property type="match status" value="1"/>
</dbReference>
<dbReference type="CDD" id="cd06223">
    <property type="entry name" value="PRTases_typeI"/>
    <property type="match status" value="1"/>
</dbReference>
<reference evidence="2 3" key="2">
    <citation type="journal article" date="2010" name="J. Bacteriol.">
        <title>Complete genome sequence of Beijerinckia indica subsp. indica.</title>
        <authorList>
            <person name="Tamas I."/>
            <person name="Dedysh S.N."/>
            <person name="Liesack W."/>
            <person name="Stott M.B."/>
            <person name="Alam M."/>
            <person name="Murrell J.C."/>
            <person name="Dunfield P.F."/>
        </authorList>
    </citation>
    <scope>NUCLEOTIDE SEQUENCE [LARGE SCALE GENOMIC DNA]</scope>
    <source>
        <strain evidence="3">ATCC 9039 / DSM 1715 / NCIMB 8712</strain>
    </source>
</reference>
<evidence type="ECO:0000259" key="1">
    <source>
        <dbReference type="Pfam" id="PF00156"/>
    </source>
</evidence>
<dbReference type="KEGG" id="bid:Bind_2014"/>
<dbReference type="InterPro" id="IPR000836">
    <property type="entry name" value="PRTase_dom"/>
</dbReference>
<dbReference type="InterPro" id="IPR029057">
    <property type="entry name" value="PRTase-like"/>
</dbReference>
<dbReference type="EMBL" id="CP001016">
    <property type="protein sequence ID" value="ACB95636.1"/>
    <property type="molecule type" value="Genomic_DNA"/>
</dbReference>
<dbReference type="eggNOG" id="COG1040">
    <property type="taxonomic scope" value="Bacteria"/>
</dbReference>
<dbReference type="Proteomes" id="UP000001695">
    <property type="component" value="Chromosome"/>
</dbReference>
<evidence type="ECO:0000313" key="3">
    <source>
        <dbReference type="Proteomes" id="UP000001695"/>
    </source>
</evidence>
<proteinExistence type="predicted"/>
<dbReference type="Pfam" id="PF00156">
    <property type="entry name" value="Pribosyltran"/>
    <property type="match status" value="1"/>
</dbReference>
<dbReference type="RefSeq" id="WP_012384992.1">
    <property type="nucleotide sequence ID" value="NC_010581.1"/>
</dbReference>
<reference evidence="3" key="1">
    <citation type="submission" date="2008-03" db="EMBL/GenBank/DDBJ databases">
        <title>Complete sequence of chromosome of Beijerinckia indica subsp. indica ATCC 9039.</title>
        <authorList>
            <consortium name="US DOE Joint Genome Institute"/>
            <person name="Copeland A."/>
            <person name="Lucas S."/>
            <person name="Lapidus A."/>
            <person name="Glavina del Rio T."/>
            <person name="Dalin E."/>
            <person name="Tice H."/>
            <person name="Bruce D."/>
            <person name="Goodwin L."/>
            <person name="Pitluck S."/>
            <person name="LaButti K."/>
            <person name="Schmutz J."/>
            <person name="Larimer F."/>
            <person name="Land M."/>
            <person name="Hauser L."/>
            <person name="Kyrpides N."/>
            <person name="Mikhailova N."/>
            <person name="Dunfield P.F."/>
            <person name="Dedysh S.N."/>
            <person name="Liesack W."/>
            <person name="Saw J.H."/>
            <person name="Alam M."/>
            <person name="Chen Y."/>
            <person name="Murrell J.C."/>
            <person name="Richardson P."/>
        </authorList>
    </citation>
    <scope>NUCLEOTIDE SEQUENCE [LARGE SCALE GENOMIC DNA]</scope>
    <source>
        <strain evidence="3">ATCC 9039 / DSM 1715 / NCIMB 8712</strain>
    </source>
</reference>
<dbReference type="Gene3D" id="3.40.50.2020">
    <property type="match status" value="1"/>
</dbReference>
<evidence type="ECO:0000313" key="2">
    <source>
        <dbReference type="EMBL" id="ACB95636.1"/>
    </source>
</evidence>
<sequence>MKVLFMCGYFPDLAGVYDAWPLDYQDAFSFCRAVRTGQFERNFSVHTQKDPVRVCASNVGVARRAFGRFIERRITEETSWPSPVLVPMPSEDAVIGVGTFRSWFMLNEAMAPTEFKLSPVDALFWREKPSPQVLTAGRDELSTLTKDLICDFPLRGQTVVLVDDLVSSGTTLLAARDCLQREGAAVLGAVVCGKVIHDRKTPAFGRQEFWVDDDGTADPS</sequence>